<protein>
    <recommendedName>
        <fullName evidence="5">Helix-turn-helix domain-containing protein</fullName>
    </recommendedName>
</protein>
<evidence type="ECO:0008006" key="5">
    <source>
        <dbReference type="Google" id="ProtNLM"/>
    </source>
</evidence>
<evidence type="ECO:0000256" key="1">
    <source>
        <dbReference type="ARBA" id="ARBA00004192"/>
    </source>
</evidence>
<keyword evidence="2" id="KW-1035">Host cytoplasm</keyword>
<dbReference type="InterPro" id="IPR036388">
    <property type="entry name" value="WH-like_DNA-bd_sf"/>
</dbReference>
<dbReference type="Gene3D" id="1.10.10.10">
    <property type="entry name" value="Winged helix-like DNA-binding domain superfamily/Winged helix DNA-binding domain"/>
    <property type="match status" value="1"/>
</dbReference>
<dbReference type="GeneID" id="2732866"/>
<dbReference type="OrthoDB" id="40938at10239"/>
<evidence type="ECO:0000256" key="2">
    <source>
        <dbReference type="ARBA" id="ARBA00023200"/>
    </source>
</evidence>
<dbReference type="InterPro" id="IPR009061">
    <property type="entry name" value="DNA-bd_dom_put_sf"/>
</dbReference>
<name>Q6VY86_9CAUD</name>
<dbReference type="EMBL" id="AY320035">
    <property type="protein sequence ID" value="AAR29693.1"/>
    <property type="molecule type" value="Genomic_DNA"/>
</dbReference>
<dbReference type="KEGG" id="vg:2732866"/>
<reference evidence="3 4" key="4">
    <citation type="journal article" date="2005" name="Virology">
        <title>Complete genomic nucleotide sequence and analysis of the temperate bacteriophage VWB.</title>
        <authorList>
            <person name="Van Dessel W."/>
            <person name="Van Mellaert L."/>
            <person name="Liesegang H."/>
            <person name="Raasch C."/>
            <person name="De Keersmaeker S."/>
            <person name="Geukens N."/>
            <person name="Lammertyn E."/>
            <person name="Streit W."/>
            <person name="Anne J."/>
        </authorList>
    </citation>
    <scope>NUCLEOTIDE SEQUENCE [LARGE SCALE GENOMIC DNA]</scope>
</reference>
<dbReference type="SUPFAM" id="SSF46955">
    <property type="entry name" value="Putative DNA-binding domain"/>
    <property type="match status" value="1"/>
</dbReference>
<dbReference type="Proteomes" id="UP000001708">
    <property type="component" value="Segment"/>
</dbReference>
<reference evidence="3 4" key="2">
    <citation type="journal article" date="1995" name="Arch. Virol.">
        <title>Analysis of the open reading frames of the main capsid proteins of actinophage VWB.</title>
        <authorList>
            <person name="Anne J."/>
            <person name="Fiten P."/>
            <person name="Van Mellaert L."/>
            <person name="Joris B."/>
            <person name="Opdenakker G."/>
            <person name="Eyssen H."/>
        </authorList>
    </citation>
    <scope>NUCLEOTIDE SEQUENCE [LARGE SCALE GENOMIC DNA]</scope>
</reference>
<reference evidence="3 4" key="3">
    <citation type="journal article" date="1998" name="Microbiology">
        <title>Site-specific integration of bacteriophage VWB genome into Streptomyces venezuelae and construction of a VWB-based integrative vector.</title>
        <authorList>
            <person name="Van Mellaert L."/>
            <person name="Mei L."/>
            <person name="Lammertyn E."/>
            <person name="Schacht S."/>
            <person name="Anne J."/>
        </authorList>
    </citation>
    <scope>NUCLEOTIDE SEQUENCE [LARGE SCALE GENOMIC DNA]</scope>
</reference>
<evidence type="ECO:0000313" key="4">
    <source>
        <dbReference type="Proteomes" id="UP000001708"/>
    </source>
</evidence>
<proteinExistence type="predicted"/>
<comment type="subcellular location">
    <subcellularLocation>
        <location evidence="1">Host cytoplasm</location>
    </subcellularLocation>
</comment>
<organism evidence="3 4">
    <name type="scientific">Streptomyces phage VWB</name>
    <dbReference type="NCBI Taxonomy" id="10702"/>
    <lineage>
        <taxon>Viruses</taxon>
        <taxon>Duplodnaviria</taxon>
        <taxon>Heunggongvirae</taxon>
        <taxon>Uroviricota</taxon>
        <taxon>Caudoviricetes</taxon>
        <taxon>Veewebvirus</taxon>
        <taxon>Veewebvirus vwb</taxon>
    </lineage>
</organism>
<dbReference type="RefSeq" id="NP_958245.1">
    <property type="nucleotide sequence ID" value="NC_005345.2"/>
</dbReference>
<dbReference type="GO" id="GO:0030430">
    <property type="term" value="C:host cell cytoplasm"/>
    <property type="evidence" value="ECO:0007669"/>
    <property type="project" value="UniProtKB-SubCell"/>
</dbReference>
<evidence type="ECO:0000313" key="3">
    <source>
        <dbReference type="EMBL" id="AAR29693.1"/>
    </source>
</evidence>
<accession>Q6VY86</accession>
<reference evidence="3 4" key="1">
    <citation type="journal article" date="1990" name="J. Gen. Microbiol.">
        <title>Further biological and molecular characterization of actinophage VWB.</title>
        <authorList>
            <person name="Anne J."/>
            <person name="Van Mellaert L."/>
            <person name="Decock B."/>
            <person name="Van Damme J."/>
            <person name="Van Aerschot A."/>
            <person name="Herdewijn P."/>
            <person name="Eyssen H."/>
        </authorList>
    </citation>
    <scope>NUCLEOTIDE SEQUENCE [LARGE SCALE GENOMIC DNA]</scope>
</reference>
<sequence>MATQTLAERADILRPTGFAPLLTTAQLMARYGVSNWTVNKWVQEGCPVEPTAFRGRRFDPDRVAAWMSAQAPAAPAA</sequence>
<keyword evidence="4" id="KW-1185">Reference proteome</keyword>